<accession>A0A370TAJ7</accession>
<evidence type="ECO:0000313" key="3">
    <source>
        <dbReference type="Proteomes" id="UP000254866"/>
    </source>
</evidence>
<dbReference type="EMBL" id="NPIC01000014">
    <property type="protein sequence ID" value="RDL30801.1"/>
    <property type="molecule type" value="Genomic_DNA"/>
</dbReference>
<protein>
    <submittedName>
        <fullName evidence="2">Uncharacterized protein</fullName>
    </submittedName>
</protein>
<gene>
    <name evidence="2" type="ORF">BP5553_10146</name>
</gene>
<feature type="coiled-coil region" evidence="1">
    <location>
        <begin position="8"/>
        <end position="35"/>
    </location>
</feature>
<dbReference type="AlphaFoldDB" id="A0A370TAJ7"/>
<dbReference type="Proteomes" id="UP000254866">
    <property type="component" value="Unassembled WGS sequence"/>
</dbReference>
<reference evidence="2 3" key="1">
    <citation type="journal article" date="2018" name="IMA Fungus">
        <title>IMA Genome-F 9: Draft genome sequence of Annulohypoxylon stygium, Aspergillus mulundensis, Berkeleyomyces basicola (syn. Thielaviopsis basicola), Ceratocystis smalleyi, two Cercospora beticola strains, Coleophoma cylindrospora, Fusarium fracticaudum, Phialophora cf. hyalina, and Morchella septimelata.</title>
        <authorList>
            <person name="Wingfield B.D."/>
            <person name="Bills G.F."/>
            <person name="Dong Y."/>
            <person name="Huang W."/>
            <person name="Nel W.J."/>
            <person name="Swalarsk-Parry B.S."/>
            <person name="Vaghefi N."/>
            <person name="Wilken P.M."/>
            <person name="An Z."/>
            <person name="de Beer Z.W."/>
            <person name="De Vos L."/>
            <person name="Chen L."/>
            <person name="Duong T.A."/>
            <person name="Gao Y."/>
            <person name="Hammerbacher A."/>
            <person name="Kikkert J.R."/>
            <person name="Li Y."/>
            <person name="Li H."/>
            <person name="Li K."/>
            <person name="Li Q."/>
            <person name="Liu X."/>
            <person name="Ma X."/>
            <person name="Naidoo K."/>
            <person name="Pethybridge S.J."/>
            <person name="Sun J."/>
            <person name="Steenkamp E.T."/>
            <person name="van der Nest M.A."/>
            <person name="van Wyk S."/>
            <person name="Wingfield M.J."/>
            <person name="Xiong C."/>
            <person name="Yue Q."/>
            <person name="Zhang X."/>
        </authorList>
    </citation>
    <scope>NUCLEOTIDE SEQUENCE [LARGE SCALE GENOMIC DNA]</scope>
    <source>
        <strain evidence="2 3">BP 5553</strain>
    </source>
</reference>
<proteinExistence type="predicted"/>
<dbReference type="GeneID" id="43602995"/>
<dbReference type="RefSeq" id="XP_031865177.1">
    <property type="nucleotide sequence ID" value="XM_032018769.1"/>
</dbReference>
<organism evidence="2 3">
    <name type="scientific">Venustampulla echinocandica</name>
    <dbReference type="NCBI Taxonomy" id="2656787"/>
    <lineage>
        <taxon>Eukaryota</taxon>
        <taxon>Fungi</taxon>
        <taxon>Dikarya</taxon>
        <taxon>Ascomycota</taxon>
        <taxon>Pezizomycotina</taxon>
        <taxon>Leotiomycetes</taxon>
        <taxon>Helotiales</taxon>
        <taxon>Pleuroascaceae</taxon>
        <taxon>Venustampulla</taxon>
    </lineage>
</organism>
<feature type="coiled-coil region" evidence="1">
    <location>
        <begin position="61"/>
        <end position="88"/>
    </location>
</feature>
<sequence length="92" mass="10752">MVMSTKIIDKYAKQLADLREKKIQKIKDVENAEAEMRCIEDVRENRKGHKDRATFDTSATIQLQAQRLDSLKDELREIERDIRDFEDLVSGA</sequence>
<evidence type="ECO:0000256" key="1">
    <source>
        <dbReference type="SAM" id="Coils"/>
    </source>
</evidence>
<keyword evidence="3" id="KW-1185">Reference proteome</keyword>
<evidence type="ECO:0000313" key="2">
    <source>
        <dbReference type="EMBL" id="RDL30801.1"/>
    </source>
</evidence>
<comment type="caution">
    <text evidence="2">The sequence shown here is derived from an EMBL/GenBank/DDBJ whole genome shotgun (WGS) entry which is preliminary data.</text>
</comment>
<name>A0A370TAJ7_9HELO</name>
<keyword evidence="1" id="KW-0175">Coiled coil</keyword>